<dbReference type="STRING" id="4846.A0A367IP43"/>
<dbReference type="Gene3D" id="1.20.5.340">
    <property type="match status" value="1"/>
</dbReference>
<dbReference type="OrthoDB" id="128924at2759"/>
<evidence type="ECO:0000256" key="2">
    <source>
        <dbReference type="SAM" id="Coils"/>
    </source>
</evidence>
<dbReference type="SUPFAM" id="SSF57997">
    <property type="entry name" value="Tropomyosin"/>
    <property type="match status" value="1"/>
</dbReference>
<evidence type="ECO:0000313" key="3">
    <source>
        <dbReference type="EMBL" id="RCH79470.1"/>
    </source>
</evidence>
<dbReference type="InterPro" id="IPR000533">
    <property type="entry name" value="Tropomyosin"/>
</dbReference>
<evidence type="ECO:0008006" key="5">
    <source>
        <dbReference type="Google" id="ProtNLM"/>
    </source>
</evidence>
<organism evidence="3 4">
    <name type="scientific">Rhizopus stolonifer</name>
    <name type="common">Rhizopus nigricans</name>
    <dbReference type="NCBI Taxonomy" id="4846"/>
    <lineage>
        <taxon>Eukaryota</taxon>
        <taxon>Fungi</taxon>
        <taxon>Fungi incertae sedis</taxon>
        <taxon>Mucoromycota</taxon>
        <taxon>Mucoromycotina</taxon>
        <taxon>Mucoromycetes</taxon>
        <taxon>Mucorales</taxon>
        <taxon>Mucorineae</taxon>
        <taxon>Rhizopodaceae</taxon>
        <taxon>Rhizopus</taxon>
    </lineage>
</organism>
<dbReference type="AlphaFoldDB" id="A0A367IP43"/>
<accession>A0A367IP43</accession>
<gene>
    <name evidence="3" type="ORF">CU098_003149</name>
</gene>
<sequence length="123" mass="14297">MEKFKEKLSQLRAEAEAANAAGDEYTNIIKQLENEDIQKDHEITSLQSKTELLEKNLEKTENELNTITLRSQEAEAKADKLDREIVELEQELENAEKRNDELKELTKAIKEEMAEYERQLEGC</sequence>
<evidence type="ECO:0000313" key="4">
    <source>
        <dbReference type="Proteomes" id="UP000253551"/>
    </source>
</evidence>
<keyword evidence="4" id="KW-1185">Reference proteome</keyword>
<feature type="coiled-coil region" evidence="2">
    <location>
        <begin position="1"/>
        <end position="122"/>
    </location>
</feature>
<comment type="caution">
    <text evidence="3">The sequence shown here is derived from an EMBL/GenBank/DDBJ whole genome shotgun (WGS) entry which is preliminary data.</text>
</comment>
<name>A0A367IP43_RHIST</name>
<dbReference type="EMBL" id="PJQM01006560">
    <property type="protein sequence ID" value="RCH79470.1"/>
    <property type="molecule type" value="Genomic_DNA"/>
</dbReference>
<protein>
    <recommendedName>
        <fullName evidence="5">Tropomyosin</fullName>
    </recommendedName>
</protein>
<evidence type="ECO:0000256" key="1">
    <source>
        <dbReference type="ARBA" id="ARBA00023054"/>
    </source>
</evidence>
<dbReference type="Pfam" id="PF00261">
    <property type="entry name" value="Tropomyosin"/>
    <property type="match status" value="1"/>
</dbReference>
<keyword evidence="1 2" id="KW-0175">Coiled coil</keyword>
<reference evidence="3 4" key="1">
    <citation type="journal article" date="2018" name="G3 (Bethesda)">
        <title>Phylogenetic and Phylogenomic Definition of Rhizopus Species.</title>
        <authorList>
            <person name="Gryganskyi A.P."/>
            <person name="Golan J."/>
            <person name="Dolatabadi S."/>
            <person name="Mondo S."/>
            <person name="Robb S."/>
            <person name="Idnurm A."/>
            <person name="Muszewska A."/>
            <person name="Steczkiewicz K."/>
            <person name="Masonjones S."/>
            <person name="Liao H.L."/>
            <person name="Gajdeczka M.T."/>
            <person name="Anike F."/>
            <person name="Vuek A."/>
            <person name="Anishchenko I.M."/>
            <person name="Voigt K."/>
            <person name="de Hoog G.S."/>
            <person name="Smith M.E."/>
            <person name="Heitman J."/>
            <person name="Vilgalys R."/>
            <person name="Stajich J.E."/>
        </authorList>
    </citation>
    <scope>NUCLEOTIDE SEQUENCE [LARGE SCALE GENOMIC DNA]</scope>
    <source>
        <strain evidence="3 4">LSU 92-RS-03</strain>
    </source>
</reference>
<proteinExistence type="predicted"/>
<dbReference type="Proteomes" id="UP000253551">
    <property type="component" value="Unassembled WGS sequence"/>
</dbReference>